<dbReference type="Proteomes" id="UP001059663">
    <property type="component" value="Chromosome"/>
</dbReference>
<reference evidence="1" key="1">
    <citation type="submission" date="2021-11" db="EMBL/GenBank/DDBJ databases">
        <title>Study of the species diversity of bacterial strains isolated from a unique natural object - Shulgan-Tash cave (Bashkiria).</title>
        <authorList>
            <person name="Sazanova A.L."/>
            <person name="Chirak E.R."/>
            <person name="Safronova V.I."/>
        </authorList>
    </citation>
    <scope>NUCLEOTIDE SEQUENCE</scope>
    <source>
        <strain evidence="1">P1</strain>
    </source>
</reference>
<protein>
    <submittedName>
        <fullName evidence="1">Class I SAM-dependent methyltransferase</fullName>
    </submittedName>
</protein>
<proteinExistence type="predicted"/>
<evidence type="ECO:0000313" key="2">
    <source>
        <dbReference type="Proteomes" id="UP001059663"/>
    </source>
</evidence>
<dbReference type="EMBL" id="CP087977">
    <property type="protein sequence ID" value="UUZ43773.1"/>
    <property type="molecule type" value="Genomic_DNA"/>
</dbReference>
<keyword evidence="1" id="KW-0808">Transferase</keyword>
<keyword evidence="1" id="KW-0489">Methyltransferase</keyword>
<evidence type="ECO:0000313" key="1">
    <source>
        <dbReference type="EMBL" id="UUZ43773.1"/>
    </source>
</evidence>
<sequence>MLVTESWPPNAARARTLLGPRGVRVLETEAGAALPLETERVELVTARHPVRPDWPEIHRVLRPGGRYLAQHVGPGRPSSSSSSSSVPCRATQGARTVRLARGADRVEVMAEEWAAPSRWRVGDGGDHD</sequence>
<accession>A0AC61U1M6</accession>
<name>A0AC61U1M6_9MICO</name>
<organism evidence="1 2">
    <name type="scientific">Janibacter limosus</name>
    <dbReference type="NCBI Taxonomy" id="53458"/>
    <lineage>
        <taxon>Bacteria</taxon>
        <taxon>Bacillati</taxon>
        <taxon>Actinomycetota</taxon>
        <taxon>Actinomycetes</taxon>
        <taxon>Micrococcales</taxon>
        <taxon>Intrasporangiaceae</taxon>
        <taxon>Janibacter</taxon>
    </lineage>
</organism>
<gene>
    <name evidence="1" type="ORF">LP422_13345</name>
</gene>